<organism evidence="1 2">
    <name type="scientific">Actinokineospora guangxiensis</name>
    <dbReference type="NCBI Taxonomy" id="1490288"/>
    <lineage>
        <taxon>Bacteria</taxon>
        <taxon>Bacillati</taxon>
        <taxon>Actinomycetota</taxon>
        <taxon>Actinomycetes</taxon>
        <taxon>Pseudonocardiales</taxon>
        <taxon>Pseudonocardiaceae</taxon>
        <taxon>Actinokineospora</taxon>
    </lineage>
</organism>
<accession>A0ABW0EFT1</accession>
<proteinExistence type="predicted"/>
<evidence type="ECO:0000313" key="1">
    <source>
        <dbReference type="EMBL" id="MFC5285491.1"/>
    </source>
</evidence>
<protein>
    <submittedName>
        <fullName evidence="1">Uncharacterized protein</fullName>
    </submittedName>
</protein>
<reference evidence="2" key="1">
    <citation type="journal article" date="2019" name="Int. J. Syst. Evol. Microbiol.">
        <title>The Global Catalogue of Microorganisms (GCM) 10K type strain sequencing project: providing services to taxonomists for standard genome sequencing and annotation.</title>
        <authorList>
            <consortium name="The Broad Institute Genomics Platform"/>
            <consortium name="The Broad Institute Genome Sequencing Center for Infectious Disease"/>
            <person name="Wu L."/>
            <person name="Ma J."/>
        </authorList>
    </citation>
    <scope>NUCLEOTIDE SEQUENCE [LARGE SCALE GENOMIC DNA]</scope>
    <source>
        <strain evidence="2">CCUG 59778</strain>
    </source>
</reference>
<dbReference type="EMBL" id="JBHSKF010000001">
    <property type="protein sequence ID" value="MFC5285491.1"/>
    <property type="molecule type" value="Genomic_DNA"/>
</dbReference>
<gene>
    <name evidence="1" type="ORF">ACFPM7_00350</name>
</gene>
<keyword evidence="2" id="KW-1185">Reference proteome</keyword>
<dbReference type="Proteomes" id="UP001596157">
    <property type="component" value="Unassembled WGS sequence"/>
</dbReference>
<evidence type="ECO:0000313" key="2">
    <source>
        <dbReference type="Proteomes" id="UP001596157"/>
    </source>
</evidence>
<name>A0ABW0EFT1_9PSEU</name>
<comment type="caution">
    <text evidence="1">The sequence shown here is derived from an EMBL/GenBank/DDBJ whole genome shotgun (WGS) entry which is preliminary data.</text>
</comment>
<dbReference type="RefSeq" id="WP_378242477.1">
    <property type="nucleotide sequence ID" value="NZ_JBHSKF010000001.1"/>
</dbReference>
<sequence length="95" mass="10945">MFGKARRGKRALESAQVLDDVVESQLALVARLPEESRVRAAEHLAEMVLLAQAYRHYAQGWITRRELDRRGREAAEKLTLMRRPSPIRVHLTEPD</sequence>